<evidence type="ECO:0000256" key="2">
    <source>
        <dbReference type="ARBA" id="ARBA00023157"/>
    </source>
</evidence>
<dbReference type="InterPro" id="IPR001212">
    <property type="entry name" value="Somatomedin_B_dom"/>
</dbReference>
<dbReference type="InterPro" id="IPR000884">
    <property type="entry name" value="TSP1_rpt"/>
</dbReference>
<feature type="chain" id="PRO_5003579006" description="SMB domain-containing protein" evidence="4">
    <location>
        <begin position="27"/>
        <end position="261"/>
    </location>
</feature>
<evidence type="ECO:0000256" key="4">
    <source>
        <dbReference type="SAM" id="SignalP"/>
    </source>
</evidence>
<dbReference type="Ensembl" id="ENSCSAVT00000011881.1">
    <property type="protein sequence ID" value="ENSCSAVP00000011744.1"/>
    <property type="gene ID" value="ENSCSAVG00000006887.1"/>
</dbReference>
<feature type="domain" description="SMB" evidence="5">
    <location>
        <begin position="30"/>
        <end position="80"/>
    </location>
</feature>
<reference evidence="6" key="3">
    <citation type="submission" date="2025-09" db="UniProtKB">
        <authorList>
            <consortium name="Ensembl"/>
        </authorList>
    </citation>
    <scope>IDENTIFICATION</scope>
</reference>
<keyword evidence="2" id="KW-1015">Disulfide bond</keyword>
<protein>
    <recommendedName>
        <fullName evidence="5">SMB domain-containing protein</fullName>
    </recommendedName>
</protein>
<dbReference type="PROSITE" id="PS50958">
    <property type="entry name" value="SMB_2"/>
    <property type="match status" value="1"/>
</dbReference>
<dbReference type="PROSITE" id="PS00524">
    <property type="entry name" value="SMB_1"/>
    <property type="match status" value="1"/>
</dbReference>
<dbReference type="InterPro" id="IPR044004">
    <property type="entry name" value="TSP1_spondin_dom"/>
</dbReference>
<feature type="signal peptide" evidence="4">
    <location>
        <begin position="1"/>
        <end position="26"/>
    </location>
</feature>
<name>H2Z2D2_CIOSA</name>
<dbReference type="HOGENOM" id="CLU_058116_1_0_1"/>
<dbReference type="eggNOG" id="ENOG502QV8I">
    <property type="taxonomic scope" value="Eukaryota"/>
</dbReference>
<dbReference type="InterPro" id="IPR056801">
    <property type="entry name" value="SBSPON_C"/>
</dbReference>
<dbReference type="SMART" id="SM00209">
    <property type="entry name" value="TSP1"/>
    <property type="match status" value="1"/>
</dbReference>
<evidence type="ECO:0000313" key="6">
    <source>
        <dbReference type="Ensembl" id="ENSCSAVP00000011744.1"/>
    </source>
</evidence>
<organism evidence="6 7">
    <name type="scientific">Ciona savignyi</name>
    <name type="common">Pacific transparent sea squirt</name>
    <dbReference type="NCBI Taxonomy" id="51511"/>
    <lineage>
        <taxon>Eukaryota</taxon>
        <taxon>Metazoa</taxon>
        <taxon>Chordata</taxon>
        <taxon>Tunicata</taxon>
        <taxon>Ascidiacea</taxon>
        <taxon>Phlebobranchia</taxon>
        <taxon>Cionidae</taxon>
        <taxon>Ciona</taxon>
    </lineage>
</organism>
<evidence type="ECO:0000313" key="7">
    <source>
        <dbReference type="Proteomes" id="UP000007875"/>
    </source>
</evidence>
<proteinExistence type="predicted"/>
<dbReference type="GeneTree" id="ENSGT00390000008325"/>
<evidence type="ECO:0000256" key="1">
    <source>
        <dbReference type="ARBA" id="ARBA00022729"/>
    </source>
</evidence>
<evidence type="ECO:0000259" key="5">
    <source>
        <dbReference type="PROSITE" id="PS50958"/>
    </source>
</evidence>
<dbReference type="Pfam" id="PF01033">
    <property type="entry name" value="Somatomedin_B"/>
    <property type="match status" value="1"/>
</dbReference>
<keyword evidence="7" id="KW-1185">Reference proteome</keyword>
<dbReference type="Gene3D" id="2.20.100.10">
    <property type="entry name" value="Thrombospondin type-1 (TSP1) repeat"/>
    <property type="match status" value="1"/>
</dbReference>
<dbReference type="AlphaFoldDB" id="H2Z2D2"/>
<dbReference type="PANTHER" id="PTHR20920:SF5">
    <property type="entry name" value="SMB DOMAIN-CONTAINING PROTEIN"/>
    <property type="match status" value="1"/>
</dbReference>
<dbReference type="STRING" id="51511.ENSCSAVP00000011744"/>
<reference evidence="6" key="2">
    <citation type="submission" date="2025-08" db="UniProtKB">
        <authorList>
            <consortium name="Ensembl"/>
        </authorList>
    </citation>
    <scope>IDENTIFICATION</scope>
</reference>
<dbReference type="InterPro" id="IPR039942">
    <property type="entry name" value="SBSPO"/>
</dbReference>
<reference evidence="7" key="1">
    <citation type="submission" date="2003-08" db="EMBL/GenBank/DDBJ databases">
        <authorList>
            <person name="Birren B."/>
            <person name="Nusbaum C."/>
            <person name="Abebe A."/>
            <person name="Abouelleil A."/>
            <person name="Adekoya E."/>
            <person name="Ait-zahra M."/>
            <person name="Allen N."/>
            <person name="Allen T."/>
            <person name="An P."/>
            <person name="Anderson M."/>
            <person name="Anderson S."/>
            <person name="Arachchi H."/>
            <person name="Armbruster J."/>
            <person name="Bachantsang P."/>
            <person name="Baldwin J."/>
            <person name="Barry A."/>
            <person name="Bayul T."/>
            <person name="Blitshsteyn B."/>
            <person name="Bloom T."/>
            <person name="Blye J."/>
            <person name="Boguslavskiy L."/>
            <person name="Borowsky M."/>
            <person name="Boukhgalter B."/>
            <person name="Brunache A."/>
            <person name="Butler J."/>
            <person name="Calixte N."/>
            <person name="Calvo S."/>
            <person name="Camarata J."/>
            <person name="Campo K."/>
            <person name="Chang J."/>
            <person name="Cheshatsang Y."/>
            <person name="Citroen M."/>
            <person name="Collymore A."/>
            <person name="Considine T."/>
            <person name="Cook A."/>
            <person name="Cooke P."/>
            <person name="Corum B."/>
            <person name="Cuomo C."/>
            <person name="David R."/>
            <person name="Dawoe T."/>
            <person name="Degray S."/>
            <person name="Dodge S."/>
            <person name="Dooley K."/>
            <person name="Dorje P."/>
            <person name="Dorjee K."/>
            <person name="Dorris L."/>
            <person name="Duffey N."/>
            <person name="Dupes A."/>
            <person name="Elkins T."/>
            <person name="Engels R."/>
            <person name="Erickson J."/>
            <person name="Farina A."/>
            <person name="Faro S."/>
            <person name="Ferreira P."/>
            <person name="Fischer H."/>
            <person name="Fitzgerald M."/>
            <person name="Foley K."/>
            <person name="Gage D."/>
            <person name="Galagan J."/>
            <person name="Gearin G."/>
            <person name="Gnerre S."/>
            <person name="Gnirke A."/>
            <person name="Goyette A."/>
            <person name="Graham J."/>
            <person name="Grandbois E."/>
            <person name="Gyaltsen K."/>
            <person name="Hafez N."/>
            <person name="Hagopian D."/>
            <person name="Hagos B."/>
            <person name="Hall J."/>
            <person name="Hatcher B."/>
            <person name="Heller A."/>
            <person name="Higgins H."/>
            <person name="Honan T."/>
            <person name="Horn A."/>
            <person name="Houde N."/>
            <person name="Hughes L."/>
            <person name="Hulme W."/>
            <person name="Husby E."/>
            <person name="Iliev I."/>
            <person name="Jaffe D."/>
            <person name="Jones C."/>
            <person name="Kamal M."/>
            <person name="Kamat A."/>
            <person name="Kamvysselis M."/>
            <person name="Karlsson E."/>
            <person name="Kells C."/>
            <person name="Kieu A."/>
            <person name="Kisner P."/>
            <person name="Kodira C."/>
            <person name="Kulbokas E."/>
            <person name="Labutti K."/>
            <person name="Lama D."/>
            <person name="Landers T."/>
            <person name="Leger J."/>
            <person name="Levine S."/>
            <person name="Lewis D."/>
            <person name="Lewis T."/>
            <person name="Lindblad-toh K."/>
            <person name="Liu X."/>
            <person name="Lokyitsang T."/>
            <person name="Lokyitsang Y."/>
            <person name="Lucien O."/>
            <person name="Lui A."/>
            <person name="Ma L.J."/>
            <person name="Mabbitt R."/>
            <person name="Macdonald J."/>
            <person name="Maclean C."/>
            <person name="Major J."/>
            <person name="Manning J."/>
            <person name="Marabella R."/>
            <person name="Maru K."/>
            <person name="Matthews C."/>
            <person name="Mauceli E."/>
            <person name="Mccarthy M."/>
            <person name="Mcdonough S."/>
            <person name="Mcghee T."/>
            <person name="Meldrim J."/>
            <person name="Meneus L."/>
            <person name="Mesirov J."/>
            <person name="Mihalev A."/>
            <person name="Mihova T."/>
            <person name="Mikkelsen T."/>
            <person name="Mlenga V."/>
            <person name="Moru K."/>
            <person name="Mozes J."/>
            <person name="Mulrain L."/>
            <person name="Munson G."/>
            <person name="Naylor J."/>
            <person name="Newes C."/>
            <person name="Nguyen C."/>
            <person name="Nguyen N."/>
            <person name="Nguyen T."/>
            <person name="Nicol R."/>
            <person name="Nielsen C."/>
            <person name="Nizzari M."/>
            <person name="Norbu C."/>
            <person name="Norbu N."/>
            <person name="O'donnell P."/>
            <person name="Okoawo O."/>
            <person name="O'leary S."/>
            <person name="Omotosho B."/>
            <person name="O'neill K."/>
            <person name="Osman S."/>
            <person name="Parker S."/>
            <person name="Perrin D."/>
            <person name="Phunkhang P."/>
            <person name="Piqani B."/>
            <person name="Purcell S."/>
            <person name="Rachupka T."/>
            <person name="Ramasamy U."/>
            <person name="Rameau R."/>
            <person name="Ray V."/>
            <person name="Raymond C."/>
            <person name="Retta R."/>
            <person name="Richardson S."/>
            <person name="Rise C."/>
            <person name="Rodriguez J."/>
            <person name="Rogers J."/>
            <person name="Rogov P."/>
            <person name="Rutman M."/>
            <person name="Schupbach R."/>
            <person name="Seaman C."/>
            <person name="Settipalli S."/>
            <person name="Sharpe T."/>
            <person name="Sheridan J."/>
            <person name="Sherpa N."/>
            <person name="Shi J."/>
            <person name="Smirnov S."/>
            <person name="Smith C."/>
            <person name="Sougnez C."/>
            <person name="Spencer B."/>
            <person name="Stalker J."/>
            <person name="Stange-thomann N."/>
            <person name="Stavropoulos S."/>
            <person name="Stetson K."/>
            <person name="Stone C."/>
            <person name="Stone S."/>
            <person name="Stubbs M."/>
            <person name="Talamas J."/>
            <person name="Tchuinga P."/>
            <person name="Tenzing P."/>
            <person name="Tesfaye S."/>
            <person name="Theodore J."/>
            <person name="Thoulutsang Y."/>
            <person name="Topham K."/>
            <person name="Towey S."/>
            <person name="Tsamla T."/>
            <person name="Tsomo N."/>
            <person name="Vallee D."/>
            <person name="Vassiliev H."/>
            <person name="Venkataraman V."/>
            <person name="Vinson J."/>
            <person name="Vo A."/>
            <person name="Wade C."/>
            <person name="Wang S."/>
            <person name="Wangchuk T."/>
            <person name="Wangdi T."/>
            <person name="Whittaker C."/>
            <person name="Wilkinson J."/>
            <person name="Wu Y."/>
            <person name="Wyman D."/>
            <person name="Yadav S."/>
            <person name="Yang S."/>
            <person name="Yang X."/>
            <person name="Yeager S."/>
            <person name="Yee E."/>
            <person name="Young G."/>
            <person name="Zainoun J."/>
            <person name="Zembeck L."/>
            <person name="Zimmer A."/>
            <person name="Zody M."/>
            <person name="Lander E."/>
        </authorList>
    </citation>
    <scope>NUCLEOTIDE SEQUENCE [LARGE SCALE GENOMIC DNA]</scope>
</reference>
<dbReference type="SMART" id="SM00201">
    <property type="entry name" value="SO"/>
    <property type="match status" value="1"/>
</dbReference>
<keyword evidence="3" id="KW-0325">Glycoprotein</keyword>
<dbReference type="Proteomes" id="UP000007875">
    <property type="component" value="Unassembled WGS sequence"/>
</dbReference>
<keyword evidence="1 4" id="KW-0732">Signal</keyword>
<dbReference type="OMA" id="TRDCCED"/>
<sequence length="261" mass="29758">MLFRTYTLSFFCSVVLLLCYTTRAYAGCADIGRCCSGKSTSCKFSYGSSRSGRVCYCDDFCQKSGDCCSDYESYCLSRAQDCVMTYWSHWSHCTARCGLGTRERRREVHIPPSGGGKECGKRMQTKACYHNNERCYNNEIAQILPSYHNRKRNVPDKYERPSVLKQIKKDSYCVHYRVSSIAWYCRYASPYHVLKVGSSICVECHNTAMNAEGKCAGSYTGMRSRWRSLLGRPCHGSWESKGEKLENCRCGENPGKDFIFV</sequence>
<dbReference type="Pfam" id="PF19028">
    <property type="entry name" value="TSP1_spondin"/>
    <property type="match status" value="1"/>
</dbReference>
<dbReference type="InterPro" id="IPR036383">
    <property type="entry name" value="TSP1_rpt_sf"/>
</dbReference>
<dbReference type="PANTHER" id="PTHR20920">
    <property type="entry name" value="RPE-SPONDIN"/>
    <property type="match status" value="1"/>
</dbReference>
<accession>H2Z2D2</accession>
<dbReference type="Pfam" id="PF25031">
    <property type="entry name" value="SBSPON_C"/>
    <property type="match status" value="1"/>
</dbReference>
<evidence type="ECO:0000256" key="3">
    <source>
        <dbReference type="ARBA" id="ARBA00023180"/>
    </source>
</evidence>
<dbReference type="InParanoid" id="H2Z2D2"/>
<dbReference type="SUPFAM" id="SSF82895">
    <property type="entry name" value="TSP-1 type 1 repeat"/>
    <property type="match status" value="1"/>
</dbReference>
<dbReference type="PROSITE" id="PS50092">
    <property type="entry name" value="TSP1"/>
    <property type="match status" value="1"/>
</dbReference>